<feature type="region of interest" description="Disordered" evidence="1">
    <location>
        <begin position="133"/>
        <end position="167"/>
    </location>
</feature>
<dbReference type="GeneID" id="37619949"/>
<proteinExistence type="predicted"/>
<evidence type="ECO:0000313" key="3">
    <source>
        <dbReference type="Proteomes" id="UP000240816"/>
    </source>
</evidence>
<sequence>MESRSTEPPQEVDPLYKRIPALEGIPETLRTQGQQLADSEAPTEMENESLEVLHEKAKKIKRKRETTDPPSDYTSDDDGDLPDPLVGKVDSIISKIDSLALLVDKRFVLMEEKIDKLQSDIAYLGSRAAEGRPIQTPVQPFGPPTILPTAPSIYPDLPSSSWDDLGM</sequence>
<feature type="compositionally biased region" description="Polar residues" evidence="1">
    <location>
        <begin position="158"/>
        <end position="167"/>
    </location>
</feature>
<accession>A0A2K8MNI2</accession>
<name>A0A2K8MNI2_9MONO</name>
<dbReference type="OrthoDB" id="32425at10239"/>
<evidence type="ECO:0000313" key="2">
    <source>
        <dbReference type="EMBL" id="ATY47615.1"/>
    </source>
</evidence>
<reference evidence="2" key="1">
    <citation type="journal article" date="2018" name="PLoS Pathog.">
        <title>Divergent bornaviruses from Australian carpet pythons with neurological disease date the origin of extant Bornaviridae prior to the end-Cretaceous extinction.</title>
        <authorList>
            <person name="Hyndman T.H."/>
            <person name="Shilton C.M."/>
            <person name="Stenglein M.D."/>
            <person name="Wellehan J.F.X.Jr."/>
        </authorList>
    </citation>
    <scope>NUCLEOTIDE SEQUENCE [LARGE SCALE GENOMIC DNA]</scope>
    <source>
        <strain evidence="2">1</strain>
    </source>
</reference>
<keyword evidence="3" id="KW-1185">Reference proteome</keyword>
<organism evidence="2">
    <name type="scientific">Jungle carpet python virus</name>
    <dbReference type="NCBI Taxonomy" id="2016401"/>
    <lineage>
        <taxon>Viruses</taxon>
        <taxon>Riboviria</taxon>
        <taxon>Orthornavirae</taxon>
        <taxon>Negarnaviricota</taxon>
        <taxon>Haploviricotina</taxon>
        <taxon>Monjiviricetes</taxon>
        <taxon>Mononegavirales</taxon>
        <taxon>Bornaviridae</taxon>
        <taxon>Carbovirus</taxon>
        <taxon>Carbovirus queenslandense</taxon>
    </lineage>
</organism>
<dbReference type="RefSeq" id="YP_009508481.1">
    <property type="nucleotide sequence ID" value="NC_039013.1"/>
</dbReference>
<dbReference type="KEGG" id="vg:37619949"/>
<feature type="region of interest" description="Disordered" evidence="1">
    <location>
        <begin position="1"/>
        <end position="85"/>
    </location>
</feature>
<dbReference type="EMBL" id="MF135780">
    <property type="protein sequence ID" value="ATY47615.1"/>
    <property type="molecule type" value="Viral_cRNA"/>
</dbReference>
<dbReference type="Proteomes" id="UP000240816">
    <property type="component" value="Segment"/>
</dbReference>
<protein>
    <submittedName>
        <fullName evidence="2">P</fullName>
    </submittedName>
</protein>
<evidence type="ECO:0000256" key="1">
    <source>
        <dbReference type="SAM" id="MobiDB-lite"/>
    </source>
</evidence>